<dbReference type="RefSeq" id="WP_142587900.1">
    <property type="nucleotide sequence ID" value="NZ_CABFWE030000005.1"/>
</dbReference>
<evidence type="ECO:0008006" key="3">
    <source>
        <dbReference type="Google" id="ProtNLM"/>
    </source>
</evidence>
<gene>
    <name evidence="1" type="ORF">RHAB21_02665</name>
</gene>
<keyword evidence="2" id="KW-1185">Reference proteome</keyword>
<accession>A0ABM8PM64</accession>
<dbReference type="Proteomes" id="UP000601041">
    <property type="component" value="Unassembled WGS sequence"/>
</dbReference>
<dbReference type="EMBL" id="CABFWE030000005">
    <property type="protein sequence ID" value="CAD7037494.1"/>
    <property type="molecule type" value="Genomic_DNA"/>
</dbReference>
<name>A0ABM8PM64_9HYPH</name>
<protein>
    <recommendedName>
        <fullName evidence="3">HEPN AbiU2-like domain-containing protein</fullName>
    </recommendedName>
</protein>
<proteinExistence type="predicted"/>
<comment type="caution">
    <text evidence="1">The sequence shown here is derived from an EMBL/GenBank/DDBJ whole genome shotgun (WGS) entry which is preliminary data.</text>
</comment>
<evidence type="ECO:0000313" key="2">
    <source>
        <dbReference type="Proteomes" id="UP000601041"/>
    </source>
</evidence>
<evidence type="ECO:0000313" key="1">
    <source>
        <dbReference type="EMBL" id="CAD7037494.1"/>
    </source>
</evidence>
<sequence>MESRHLVVSPFINERWEFEVSPDCFAELAASRSLLIEYVRFEELGLQVLYAFQEYEKFVLGSALEHSLFPLSPHEFEQEHRIRANIKVLSLLNSITSFRDQLPKFRKSSLAAVRRDFINSWRETQTKSAAFNFCERLRNFSQHHFQPVSFTTSGGAWSKEREFLEHRVSLYASVEEVCRSQKVDAAERQSYREAFGERADISLILRETMGCIGQFTRRIRSGLQSDVDKALSCYDLQLREISARSKYEVGSIVVRSLDGETKQFDIFSDFAQWVRKLRRTFYSQNNERHYVSSRSFGHRNPT</sequence>
<reference evidence="1 2" key="1">
    <citation type="submission" date="2020-11" db="EMBL/GenBank/DDBJ databases">
        <authorList>
            <person name="Lassalle F."/>
        </authorList>
    </citation>
    <scope>NUCLEOTIDE SEQUENCE [LARGE SCALE GENOMIC DNA]</scope>
    <source>
        <strain evidence="1 2">AB21</strain>
    </source>
</reference>
<organism evidence="1 2">
    <name type="scientific">Pseudorhizobium halotolerans</name>
    <dbReference type="NCBI Taxonomy" id="1233081"/>
    <lineage>
        <taxon>Bacteria</taxon>
        <taxon>Pseudomonadati</taxon>
        <taxon>Pseudomonadota</taxon>
        <taxon>Alphaproteobacteria</taxon>
        <taxon>Hyphomicrobiales</taxon>
        <taxon>Rhizobiaceae</taxon>
        <taxon>Rhizobium/Agrobacterium group</taxon>
        <taxon>Pseudorhizobium</taxon>
    </lineage>
</organism>